<dbReference type="AlphaFoldDB" id="A0A1G4PXE2"/>
<evidence type="ECO:0000313" key="3">
    <source>
        <dbReference type="Proteomes" id="UP000198601"/>
    </source>
</evidence>
<dbReference type="RefSeq" id="WP_090667365.1">
    <property type="nucleotide sequence ID" value="NZ_FMTT01000004.1"/>
</dbReference>
<keyword evidence="3" id="KW-1185">Reference proteome</keyword>
<dbReference type="Proteomes" id="UP000198601">
    <property type="component" value="Unassembled WGS sequence"/>
</dbReference>
<reference evidence="3" key="1">
    <citation type="submission" date="2016-10" db="EMBL/GenBank/DDBJ databases">
        <authorList>
            <person name="Varghese N."/>
            <person name="Submissions S."/>
        </authorList>
    </citation>
    <scope>NUCLEOTIDE SEQUENCE [LARGE SCALE GENOMIC DNA]</scope>
    <source>
        <strain evidence="3">CGMCC 1.8946</strain>
    </source>
</reference>
<feature type="compositionally biased region" description="Basic and acidic residues" evidence="1">
    <location>
        <begin position="53"/>
        <end position="62"/>
    </location>
</feature>
<dbReference type="EMBL" id="FMTT01000004">
    <property type="protein sequence ID" value="SCW36845.1"/>
    <property type="molecule type" value="Genomic_DNA"/>
</dbReference>
<sequence length="62" mass="7069">MKVSGEGSSVLNLYSIREQESKICKDNSHPVKPERPHASRPNGLRGEAVFLYTKDKNDKRRN</sequence>
<accession>A0A1G4PXE2</accession>
<proteinExistence type="predicted"/>
<feature type="region of interest" description="Disordered" evidence="1">
    <location>
        <begin position="25"/>
        <end position="62"/>
    </location>
</feature>
<name>A0A1G4PXE2_9BACL</name>
<dbReference type="STRING" id="624147.SAMN04487970_1004140"/>
<evidence type="ECO:0000313" key="2">
    <source>
        <dbReference type="EMBL" id="SCW36845.1"/>
    </source>
</evidence>
<gene>
    <name evidence="2" type="ORF">SAMN04487970_1004140</name>
</gene>
<feature type="compositionally biased region" description="Basic and acidic residues" evidence="1">
    <location>
        <begin position="25"/>
        <end position="37"/>
    </location>
</feature>
<evidence type="ECO:0000256" key="1">
    <source>
        <dbReference type="SAM" id="MobiDB-lite"/>
    </source>
</evidence>
<protein>
    <submittedName>
        <fullName evidence="2">Uncharacterized protein</fullName>
    </submittedName>
</protein>
<organism evidence="2 3">
    <name type="scientific">Paenibacillus tianmuensis</name>
    <dbReference type="NCBI Taxonomy" id="624147"/>
    <lineage>
        <taxon>Bacteria</taxon>
        <taxon>Bacillati</taxon>
        <taxon>Bacillota</taxon>
        <taxon>Bacilli</taxon>
        <taxon>Bacillales</taxon>
        <taxon>Paenibacillaceae</taxon>
        <taxon>Paenibacillus</taxon>
    </lineage>
</organism>